<feature type="transmembrane region" description="Helical" evidence="6">
    <location>
        <begin position="12"/>
        <end position="34"/>
    </location>
</feature>
<accession>A0A223D5L8</accession>
<evidence type="ECO:0000256" key="1">
    <source>
        <dbReference type="ARBA" id="ARBA00004651"/>
    </source>
</evidence>
<feature type="transmembrane region" description="Helical" evidence="6">
    <location>
        <begin position="344"/>
        <end position="365"/>
    </location>
</feature>
<dbReference type="EMBL" id="CP022657">
    <property type="protein sequence ID" value="ASS76706.1"/>
    <property type="molecule type" value="Genomic_DNA"/>
</dbReference>
<dbReference type="InterPro" id="IPR011701">
    <property type="entry name" value="MFS"/>
</dbReference>
<proteinExistence type="predicted"/>
<reference evidence="7 8" key="1">
    <citation type="journal article" date="2015" name="Int. J. Syst. Evol. Microbiol.">
        <title>Tumebacillus algifaecis sp. nov., isolated from decomposing algal scum.</title>
        <authorList>
            <person name="Wu Y.F."/>
            <person name="Zhang B."/>
            <person name="Xing P."/>
            <person name="Wu Q.L."/>
            <person name="Liu S.J."/>
        </authorList>
    </citation>
    <scope>NUCLEOTIDE SEQUENCE [LARGE SCALE GENOMIC DNA]</scope>
    <source>
        <strain evidence="7 8">THMBR28</strain>
    </source>
</reference>
<gene>
    <name evidence="7" type="ORF">CIG75_18205</name>
</gene>
<keyword evidence="2" id="KW-1003">Cell membrane</keyword>
<dbReference type="Proteomes" id="UP000214688">
    <property type="component" value="Chromosome"/>
</dbReference>
<feature type="transmembrane region" description="Helical" evidence="6">
    <location>
        <begin position="46"/>
        <end position="65"/>
    </location>
</feature>
<feature type="transmembrane region" description="Helical" evidence="6">
    <location>
        <begin position="168"/>
        <end position="184"/>
    </location>
</feature>
<keyword evidence="3 6" id="KW-0812">Transmembrane</keyword>
<dbReference type="GO" id="GO:0022857">
    <property type="term" value="F:transmembrane transporter activity"/>
    <property type="evidence" value="ECO:0007669"/>
    <property type="project" value="InterPro"/>
</dbReference>
<dbReference type="Gene3D" id="1.20.1250.20">
    <property type="entry name" value="MFS general substrate transporter like domains"/>
    <property type="match status" value="1"/>
</dbReference>
<dbReference type="PANTHER" id="PTHR23513:SF6">
    <property type="entry name" value="MAJOR FACILITATOR SUPERFAMILY ASSOCIATED DOMAIN-CONTAINING PROTEIN"/>
    <property type="match status" value="1"/>
</dbReference>
<dbReference type="AlphaFoldDB" id="A0A223D5L8"/>
<evidence type="ECO:0000256" key="2">
    <source>
        <dbReference type="ARBA" id="ARBA00022475"/>
    </source>
</evidence>
<dbReference type="GO" id="GO:0005886">
    <property type="term" value="C:plasma membrane"/>
    <property type="evidence" value="ECO:0007669"/>
    <property type="project" value="UniProtKB-SubCell"/>
</dbReference>
<organism evidence="7 8">
    <name type="scientific">Tumebacillus algifaecis</name>
    <dbReference type="NCBI Taxonomy" id="1214604"/>
    <lineage>
        <taxon>Bacteria</taxon>
        <taxon>Bacillati</taxon>
        <taxon>Bacillota</taxon>
        <taxon>Bacilli</taxon>
        <taxon>Bacillales</taxon>
        <taxon>Alicyclobacillaceae</taxon>
        <taxon>Tumebacillus</taxon>
    </lineage>
</organism>
<sequence>MKKYSPAFKALWAGEIISEFGGAAGGIINGLLLYELTGSKEWMGALWLIYFIPSLILQGISAPFLNHVIKEKVIRKIQLVRAGAYLLPLIGYAIGTDVGTITGLILLQCLLGLVQPIYASLSFSLLPEICNEKELVDANGLLDATIRLMSFLAPGAVSLLLLFSPIHLIYGLSALMFLLSYFALARIPQLSAKRVATWTRKFWWAELVEGYRSIFQFRHLLRLTLLSSTVQFAVGAAMVISVPFIRGDLGGHAWEYAIFSGAFPVGYALGVILLAKLPKGKQTMYLGLIGGGLSFVLLFFVHSIPLAWMCELFGGLMFPMFNAQSAAAFQREAPRDRLTQLSAVRLLLLRVTMPLGILFASTAVFDLTTRQTYAIIGLVILLPGLFYLLVAPATVKSKLHAPQDHQLKER</sequence>
<dbReference type="Pfam" id="PF07690">
    <property type="entry name" value="MFS_1"/>
    <property type="match status" value="1"/>
</dbReference>
<evidence type="ECO:0000256" key="3">
    <source>
        <dbReference type="ARBA" id="ARBA00022692"/>
    </source>
</evidence>
<dbReference type="OrthoDB" id="7055052at2"/>
<dbReference type="SUPFAM" id="SSF103473">
    <property type="entry name" value="MFS general substrate transporter"/>
    <property type="match status" value="1"/>
</dbReference>
<dbReference type="PANTHER" id="PTHR23513">
    <property type="entry name" value="INTEGRAL MEMBRANE EFFLUX PROTEIN-RELATED"/>
    <property type="match status" value="1"/>
</dbReference>
<feature type="transmembrane region" description="Helical" evidence="6">
    <location>
        <begin position="220"/>
        <end position="244"/>
    </location>
</feature>
<protein>
    <submittedName>
        <fullName evidence="7">MFS transporter</fullName>
    </submittedName>
</protein>
<keyword evidence="8" id="KW-1185">Reference proteome</keyword>
<dbReference type="CDD" id="cd06173">
    <property type="entry name" value="MFS_MefA_like"/>
    <property type="match status" value="1"/>
</dbReference>
<dbReference type="KEGG" id="tab:CIG75_18205"/>
<evidence type="ECO:0000256" key="4">
    <source>
        <dbReference type="ARBA" id="ARBA00022989"/>
    </source>
</evidence>
<keyword evidence="5 6" id="KW-0472">Membrane</keyword>
<evidence type="ECO:0000256" key="5">
    <source>
        <dbReference type="ARBA" id="ARBA00023136"/>
    </source>
</evidence>
<dbReference type="InterPro" id="IPR036259">
    <property type="entry name" value="MFS_trans_sf"/>
</dbReference>
<evidence type="ECO:0000256" key="6">
    <source>
        <dbReference type="SAM" id="Phobius"/>
    </source>
</evidence>
<evidence type="ECO:0000313" key="8">
    <source>
        <dbReference type="Proteomes" id="UP000214688"/>
    </source>
</evidence>
<keyword evidence="4 6" id="KW-1133">Transmembrane helix</keyword>
<feature type="transmembrane region" description="Helical" evidence="6">
    <location>
        <begin position="282"/>
        <end position="300"/>
    </location>
</feature>
<feature type="transmembrane region" description="Helical" evidence="6">
    <location>
        <begin position="371"/>
        <end position="390"/>
    </location>
</feature>
<comment type="subcellular location">
    <subcellularLocation>
        <location evidence="1">Cell membrane</location>
        <topology evidence="1">Multi-pass membrane protein</topology>
    </subcellularLocation>
</comment>
<dbReference type="RefSeq" id="WP_094237934.1">
    <property type="nucleotide sequence ID" value="NZ_CP022657.1"/>
</dbReference>
<name>A0A223D5L8_9BACL</name>
<evidence type="ECO:0000313" key="7">
    <source>
        <dbReference type="EMBL" id="ASS76706.1"/>
    </source>
</evidence>
<feature type="transmembrane region" description="Helical" evidence="6">
    <location>
        <begin position="256"/>
        <end position="275"/>
    </location>
</feature>